<dbReference type="PANTHER" id="PTHR11482">
    <property type="entry name" value="ARGININE/DIAMINOPIMELATE/ORNITHINE DECARBOXYLASE"/>
    <property type="match status" value="1"/>
</dbReference>
<dbReference type="InterPro" id="IPR002433">
    <property type="entry name" value="Orn_de-COase"/>
</dbReference>
<dbReference type="InterPro" id="IPR022644">
    <property type="entry name" value="De-COase2_N"/>
</dbReference>
<dbReference type="Gene3D" id="3.20.20.10">
    <property type="entry name" value="Alanine racemase"/>
    <property type="match status" value="1"/>
</dbReference>
<comment type="similarity">
    <text evidence="2">Belongs to the Orn/Lys/Arg decarboxylase class-II family.</text>
</comment>
<evidence type="ECO:0000256" key="1">
    <source>
        <dbReference type="ARBA" id="ARBA00001933"/>
    </source>
</evidence>
<evidence type="ECO:0000313" key="7">
    <source>
        <dbReference type="EnsemblMetazoa" id="ASIC017784-PA"/>
    </source>
</evidence>
<name>A0A084WHS5_ANOSI</name>
<reference evidence="6 8" key="1">
    <citation type="journal article" date="2014" name="BMC Genomics">
        <title>Genome sequence of Anopheles sinensis provides insight into genetics basis of mosquito competence for malaria parasites.</title>
        <authorList>
            <person name="Zhou D."/>
            <person name="Zhang D."/>
            <person name="Ding G."/>
            <person name="Shi L."/>
            <person name="Hou Q."/>
            <person name="Ye Y."/>
            <person name="Xu Y."/>
            <person name="Zhou H."/>
            <person name="Xiong C."/>
            <person name="Li S."/>
            <person name="Yu J."/>
            <person name="Hong S."/>
            <person name="Yu X."/>
            <person name="Zou P."/>
            <person name="Chen C."/>
            <person name="Chang X."/>
            <person name="Wang W."/>
            <person name="Lv Y."/>
            <person name="Sun Y."/>
            <person name="Ma L."/>
            <person name="Shen B."/>
            <person name="Zhu C."/>
        </authorList>
    </citation>
    <scope>NUCLEOTIDE SEQUENCE [LARGE SCALE GENOMIC DNA]</scope>
</reference>
<dbReference type="EnsemblMetazoa" id="ASIC017784-RA">
    <property type="protein sequence ID" value="ASIC017784-PA"/>
    <property type="gene ID" value="ASIC017784"/>
</dbReference>
<dbReference type="Pfam" id="PF02784">
    <property type="entry name" value="Orn_Arg_deC_N"/>
    <property type="match status" value="1"/>
</dbReference>
<keyword evidence="4" id="KW-0456">Lyase</keyword>
<dbReference type="GO" id="GO:0033387">
    <property type="term" value="P:putrescine biosynthetic process from arginine, via ornithine"/>
    <property type="evidence" value="ECO:0007669"/>
    <property type="project" value="TreeGrafter"/>
</dbReference>
<organism evidence="6">
    <name type="scientific">Anopheles sinensis</name>
    <name type="common">Mosquito</name>
    <dbReference type="NCBI Taxonomy" id="74873"/>
    <lineage>
        <taxon>Eukaryota</taxon>
        <taxon>Metazoa</taxon>
        <taxon>Ecdysozoa</taxon>
        <taxon>Arthropoda</taxon>
        <taxon>Hexapoda</taxon>
        <taxon>Insecta</taxon>
        <taxon>Pterygota</taxon>
        <taxon>Neoptera</taxon>
        <taxon>Endopterygota</taxon>
        <taxon>Diptera</taxon>
        <taxon>Nematocera</taxon>
        <taxon>Culicoidea</taxon>
        <taxon>Culicidae</taxon>
        <taxon>Anophelinae</taxon>
        <taxon>Anopheles</taxon>
    </lineage>
</organism>
<dbReference type="VEuPathDB" id="VectorBase:ASIS004471"/>
<dbReference type="STRING" id="74873.A0A084WHS5"/>
<dbReference type="VEuPathDB" id="VectorBase:ASIC017784"/>
<dbReference type="PANTHER" id="PTHR11482:SF6">
    <property type="entry name" value="ORNITHINE DECARBOXYLASE 1-RELATED"/>
    <property type="match status" value="1"/>
</dbReference>
<evidence type="ECO:0000256" key="2">
    <source>
        <dbReference type="ARBA" id="ARBA00008872"/>
    </source>
</evidence>
<gene>
    <name evidence="6" type="ORF">ZHAS_00017784</name>
</gene>
<dbReference type="PRINTS" id="PR01182">
    <property type="entry name" value="ORNDCRBXLASE"/>
</dbReference>
<sequence>MLLMFSLAMNRSRLEHTYEVYGASAEDVLEHIIGSGPTETSTNILDLDKVVANVHHWRATHPGLIPSYTPCANKNPLVLAVLAKLNVGFSCASRKEMNDLLDMGITADRMWLAHPSKTLDTILYAKQNGILRIACDNVQDVAKVHRLYPAAQIVLRIRVSPEQKFGCCPAFDVPEIFNYAVSEKVNIVGVHIAIPQDQPEESLAWLRQSLQEAEAAMAYAHQLGLGDLQQLVLSGIEKIPQSRLRSTLKTITVPVSFSIIIETGRELVQNAVTLVTNVQSKRVIRQGELPSIIQEIMYFLNDGRYGSFEWWKAIDKPPSVRRMNETHRSQIASWPSSLWGPTCDSADVICERLELPALEIGDFLIFSDMGAFGVTVASRFNGFPIPKTVACARLESTRAMLGDNTLSVELNQISQKVRAVCLK</sequence>
<dbReference type="OrthoDB" id="5034579at2759"/>
<reference evidence="7" key="2">
    <citation type="submission" date="2020-05" db="UniProtKB">
        <authorList>
            <consortium name="EnsemblMetazoa"/>
        </authorList>
    </citation>
    <scope>IDENTIFICATION</scope>
</reference>
<protein>
    <recommendedName>
        <fullName evidence="5">Orn/DAP/Arg decarboxylase 2 N-terminal domain-containing protein</fullName>
    </recommendedName>
</protein>
<accession>A0A084WHS5</accession>
<dbReference type="EMBL" id="ATLV01023877">
    <property type="status" value="NOT_ANNOTATED_CDS"/>
    <property type="molecule type" value="Genomic_DNA"/>
</dbReference>
<dbReference type="AlphaFoldDB" id="A0A084WHS5"/>
<dbReference type="GO" id="GO:0004586">
    <property type="term" value="F:ornithine decarboxylase activity"/>
    <property type="evidence" value="ECO:0007669"/>
    <property type="project" value="TreeGrafter"/>
</dbReference>
<dbReference type="InterPro" id="IPR029066">
    <property type="entry name" value="PLP-binding_barrel"/>
</dbReference>
<keyword evidence="3" id="KW-0663">Pyridoxal phosphate</keyword>
<evidence type="ECO:0000313" key="6">
    <source>
        <dbReference type="EMBL" id="KFB49769.1"/>
    </source>
</evidence>
<feature type="domain" description="Orn/DAP/Arg decarboxylase 2 N-terminal" evidence="5">
    <location>
        <begin position="47"/>
        <end position="230"/>
    </location>
</feature>
<evidence type="ECO:0000259" key="5">
    <source>
        <dbReference type="Pfam" id="PF02784"/>
    </source>
</evidence>
<dbReference type="SUPFAM" id="SSF50621">
    <property type="entry name" value="Alanine racemase C-terminal domain-like"/>
    <property type="match status" value="1"/>
</dbReference>
<dbReference type="EMBL" id="KE525347">
    <property type="protein sequence ID" value="KFB49769.1"/>
    <property type="molecule type" value="Genomic_DNA"/>
</dbReference>
<dbReference type="InterPro" id="IPR000183">
    <property type="entry name" value="Orn/DAP/Arg_de-COase"/>
</dbReference>
<keyword evidence="8" id="KW-1185">Reference proteome</keyword>
<evidence type="ECO:0000256" key="4">
    <source>
        <dbReference type="ARBA" id="ARBA00023239"/>
    </source>
</evidence>
<dbReference type="Gene3D" id="2.40.37.10">
    <property type="entry name" value="Lyase, Ornithine Decarboxylase, Chain A, domain 1"/>
    <property type="match status" value="1"/>
</dbReference>
<evidence type="ECO:0000256" key="3">
    <source>
        <dbReference type="ARBA" id="ARBA00022898"/>
    </source>
</evidence>
<evidence type="ECO:0000313" key="8">
    <source>
        <dbReference type="Proteomes" id="UP000030765"/>
    </source>
</evidence>
<proteinExistence type="inferred from homology"/>
<dbReference type="InterPro" id="IPR009006">
    <property type="entry name" value="Ala_racemase/Decarboxylase_C"/>
</dbReference>
<dbReference type="GO" id="GO:0005737">
    <property type="term" value="C:cytoplasm"/>
    <property type="evidence" value="ECO:0007669"/>
    <property type="project" value="TreeGrafter"/>
</dbReference>
<dbReference type="SUPFAM" id="SSF51419">
    <property type="entry name" value="PLP-binding barrel"/>
    <property type="match status" value="1"/>
</dbReference>
<dbReference type="Proteomes" id="UP000030765">
    <property type="component" value="Unassembled WGS sequence"/>
</dbReference>
<comment type="cofactor">
    <cofactor evidence="1">
        <name>pyridoxal 5'-phosphate</name>
        <dbReference type="ChEBI" id="CHEBI:597326"/>
    </cofactor>
</comment>
<dbReference type="PRINTS" id="PR01179">
    <property type="entry name" value="ODADCRBXLASE"/>
</dbReference>